<dbReference type="EMBL" id="JAIWYP010000005">
    <property type="protein sequence ID" value="KAH3828085.1"/>
    <property type="molecule type" value="Genomic_DNA"/>
</dbReference>
<dbReference type="InterPro" id="IPR000001">
    <property type="entry name" value="Kringle"/>
</dbReference>
<evidence type="ECO:0000259" key="11">
    <source>
        <dbReference type="PROSITE" id="PS51212"/>
    </source>
</evidence>
<dbReference type="Proteomes" id="UP000828390">
    <property type="component" value="Unassembled WGS sequence"/>
</dbReference>
<dbReference type="PROSITE" id="PS51212">
    <property type="entry name" value="WSC"/>
    <property type="match status" value="1"/>
</dbReference>
<feature type="region of interest" description="Disordered" evidence="7">
    <location>
        <begin position="449"/>
        <end position="470"/>
    </location>
</feature>
<reference evidence="12" key="1">
    <citation type="journal article" date="2019" name="bioRxiv">
        <title>The Genome of the Zebra Mussel, Dreissena polymorpha: A Resource for Invasive Species Research.</title>
        <authorList>
            <person name="McCartney M.A."/>
            <person name="Auch B."/>
            <person name="Kono T."/>
            <person name="Mallez S."/>
            <person name="Zhang Y."/>
            <person name="Obille A."/>
            <person name="Becker A."/>
            <person name="Abrahante J.E."/>
            <person name="Garbe J."/>
            <person name="Badalamenti J.P."/>
            <person name="Herman A."/>
            <person name="Mangelson H."/>
            <person name="Liachko I."/>
            <person name="Sullivan S."/>
            <person name="Sone E.D."/>
            <person name="Koren S."/>
            <person name="Silverstein K.A.T."/>
            <person name="Beckman K.B."/>
            <person name="Gohl D.M."/>
        </authorList>
    </citation>
    <scope>NUCLEOTIDE SEQUENCE</scope>
    <source>
        <strain evidence="12">Duluth1</strain>
        <tissue evidence="12">Whole animal</tissue>
    </source>
</reference>
<evidence type="ECO:0000256" key="6">
    <source>
        <dbReference type="PROSITE-ProRule" id="PRU00121"/>
    </source>
</evidence>
<dbReference type="PANTHER" id="PTHR24251">
    <property type="entry name" value="OVOCHYMASE-RELATED"/>
    <property type="match status" value="1"/>
</dbReference>
<dbReference type="SUPFAM" id="SSF57440">
    <property type="entry name" value="Kringle-like"/>
    <property type="match status" value="1"/>
</dbReference>
<feature type="domain" description="WSC" evidence="11">
    <location>
        <begin position="36"/>
        <end position="118"/>
    </location>
</feature>
<evidence type="ECO:0000313" key="12">
    <source>
        <dbReference type="EMBL" id="KAH3828085.1"/>
    </source>
</evidence>
<evidence type="ECO:0000256" key="2">
    <source>
        <dbReference type="ARBA" id="ARBA00022687"/>
    </source>
</evidence>
<reference evidence="12" key="2">
    <citation type="submission" date="2020-11" db="EMBL/GenBank/DDBJ databases">
        <authorList>
            <person name="McCartney M.A."/>
            <person name="Auch B."/>
            <person name="Kono T."/>
            <person name="Mallez S."/>
            <person name="Becker A."/>
            <person name="Gohl D.M."/>
            <person name="Silverstein K.A.T."/>
            <person name="Koren S."/>
            <person name="Bechman K.B."/>
            <person name="Herman A."/>
            <person name="Abrahante J.E."/>
            <person name="Garbe J."/>
        </authorList>
    </citation>
    <scope>NUCLEOTIDE SEQUENCE</scope>
    <source>
        <strain evidence="12">Duluth1</strain>
        <tissue evidence="12">Whole animal</tissue>
    </source>
</reference>
<protein>
    <recommendedName>
        <fullName evidence="5">Kringle-containing protein marking the eye and the nose</fullName>
    </recommendedName>
</protein>
<dbReference type="SMART" id="SM00130">
    <property type="entry name" value="KR"/>
    <property type="match status" value="1"/>
</dbReference>
<dbReference type="InterPro" id="IPR000859">
    <property type="entry name" value="CUB_dom"/>
</dbReference>
<keyword evidence="8" id="KW-0812">Transmembrane</keyword>
<dbReference type="CDD" id="cd00041">
    <property type="entry name" value="CUB"/>
    <property type="match status" value="1"/>
</dbReference>
<proteinExistence type="predicted"/>
<keyword evidence="1 6" id="KW-0420">Kringle</keyword>
<feature type="compositionally biased region" description="Polar residues" evidence="7">
    <location>
        <begin position="449"/>
        <end position="468"/>
    </location>
</feature>
<dbReference type="InterPro" id="IPR002889">
    <property type="entry name" value="WSC_carb-bd"/>
</dbReference>
<dbReference type="Gene3D" id="2.40.20.10">
    <property type="entry name" value="Plasminogen Kringle 4"/>
    <property type="match status" value="1"/>
</dbReference>
<feature type="transmembrane region" description="Helical" evidence="8">
    <location>
        <begin position="477"/>
        <end position="499"/>
    </location>
</feature>
<comment type="caution">
    <text evidence="12">The sequence shown here is derived from an EMBL/GenBank/DDBJ whole genome shotgun (WGS) entry which is preliminary data.</text>
</comment>
<dbReference type="InterPro" id="IPR035914">
    <property type="entry name" value="Sperma_CUB_dom_sf"/>
</dbReference>
<evidence type="ECO:0000256" key="5">
    <source>
        <dbReference type="ARBA" id="ARBA00032328"/>
    </source>
</evidence>
<gene>
    <name evidence="12" type="ORF">DPMN_130035</name>
</gene>
<sequence length="591" mass="66424">MEPDLDYLDTYRESISEWMEANTISEIWVRKYFTPWVFLKGCTSEYYVHPQMKYIVKNNQQKICQNVCSGYNYFGLQKRNCVCLNDVFSSNDSCSYHCDGNTDETCGGNFAYTVYKNNFCYTSSESWNGTLTQSIFGSSCLPWNQTSLKHSTFPDGSANDAKNNCRDPRGYGAPWCFDIDGFEARCDVFKCLDLTATENGSSECVAVFYIVQGMTQPQQLTAQQMPCSSTLTGVYMGRDSSYRPQFYEKFGTWTDVRNYVEQFSLKFPLSTQYEYIYGHYKGRFIWTGLSRNTSSLRPLATPTECFKLQRREQTLHEKSETCNLKLSFFCQKGPVNCGDSLMQTELSLNFTIDSGSYDINCIWRIEGVDNTVIRIDISFDIEECPDCECDSLKIYDAPLTNGPPNKTVCGSGQVTFNSTQKAMAIVYTSDRSEQGTGFQAKWNFVSLPSKSNTSTPAESTTKSGTGSEDVSPFSSGLIGGIVAAAVVITASLIVCVVVIRRKCNGTQETESNYQVLNMRPVGAISGNPLDQDEHLYRTCSNTEQLPEPRDAATSNPVAIECDRQLPISIRNTNDNVYYNTRGEEAQYDYCA</sequence>
<dbReference type="PROSITE" id="PS50070">
    <property type="entry name" value="KRINGLE_2"/>
    <property type="match status" value="1"/>
</dbReference>
<dbReference type="AlphaFoldDB" id="A0A9D4H3Y5"/>
<evidence type="ECO:0000256" key="3">
    <source>
        <dbReference type="ARBA" id="ARBA00022737"/>
    </source>
</evidence>
<evidence type="ECO:0000256" key="1">
    <source>
        <dbReference type="ARBA" id="ARBA00022572"/>
    </source>
</evidence>
<evidence type="ECO:0000259" key="9">
    <source>
        <dbReference type="PROSITE" id="PS01180"/>
    </source>
</evidence>
<keyword evidence="4" id="KW-1015">Disulfide bond</keyword>
<dbReference type="InterPro" id="IPR038178">
    <property type="entry name" value="Kringle_sf"/>
</dbReference>
<dbReference type="Pfam" id="PF00431">
    <property type="entry name" value="CUB"/>
    <property type="match status" value="1"/>
</dbReference>
<dbReference type="SMART" id="SM00042">
    <property type="entry name" value="CUB"/>
    <property type="match status" value="1"/>
</dbReference>
<dbReference type="InterPro" id="IPR013806">
    <property type="entry name" value="Kringle-like"/>
</dbReference>
<dbReference type="Pfam" id="PF01822">
    <property type="entry name" value="WSC"/>
    <property type="match status" value="1"/>
</dbReference>
<organism evidence="12 13">
    <name type="scientific">Dreissena polymorpha</name>
    <name type="common">Zebra mussel</name>
    <name type="synonym">Mytilus polymorpha</name>
    <dbReference type="NCBI Taxonomy" id="45954"/>
    <lineage>
        <taxon>Eukaryota</taxon>
        <taxon>Metazoa</taxon>
        <taxon>Spiralia</taxon>
        <taxon>Lophotrochozoa</taxon>
        <taxon>Mollusca</taxon>
        <taxon>Bivalvia</taxon>
        <taxon>Autobranchia</taxon>
        <taxon>Heteroconchia</taxon>
        <taxon>Euheterodonta</taxon>
        <taxon>Imparidentia</taxon>
        <taxon>Neoheterodontei</taxon>
        <taxon>Myida</taxon>
        <taxon>Dreissenoidea</taxon>
        <taxon>Dreissenidae</taxon>
        <taxon>Dreissena</taxon>
    </lineage>
</organism>
<evidence type="ECO:0000256" key="8">
    <source>
        <dbReference type="SAM" id="Phobius"/>
    </source>
</evidence>
<evidence type="ECO:0000256" key="4">
    <source>
        <dbReference type="ARBA" id="ARBA00023157"/>
    </source>
</evidence>
<keyword evidence="8" id="KW-0472">Membrane</keyword>
<name>A0A9D4H3Y5_DREPO</name>
<keyword evidence="8" id="KW-1133">Transmembrane helix</keyword>
<dbReference type="SUPFAM" id="SSF49854">
    <property type="entry name" value="Spermadhesin, CUB domain"/>
    <property type="match status" value="1"/>
</dbReference>
<evidence type="ECO:0000256" key="7">
    <source>
        <dbReference type="SAM" id="MobiDB-lite"/>
    </source>
</evidence>
<accession>A0A9D4H3Y5</accession>
<dbReference type="GO" id="GO:0016055">
    <property type="term" value="P:Wnt signaling pathway"/>
    <property type="evidence" value="ECO:0007669"/>
    <property type="project" value="UniProtKB-KW"/>
</dbReference>
<dbReference type="PROSITE" id="PS01180">
    <property type="entry name" value="CUB"/>
    <property type="match status" value="1"/>
</dbReference>
<evidence type="ECO:0000313" key="13">
    <source>
        <dbReference type="Proteomes" id="UP000828390"/>
    </source>
</evidence>
<keyword evidence="13" id="KW-1185">Reference proteome</keyword>
<evidence type="ECO:0000259" key="10">
    <source>
        <dbReference type="PROSITE" id="PS50070"/>
    </source>
</evidence>
<dbReference type="CDD" id="cd21699">
    <property type="entry name" value="JMTM_APP_like"/>
    <property type="match status" value="1"/>
</dbReference>
<keyword evidence="3" id="KW-0677">Repeat</keyword>
<feature type="domain" description="CUB" evidence="9">
    <location>
        <begin position="337"/>
        <end position="445"/>
    </location>
</feature>
<feature type="domain" description="Kringle" evidence="10">
    <location>
        <begin position="118"/>
        <end position="191"/>
    </location>
</feature>
<comment type="caution">
    <text evidence="6">Lacks conserved residue(s) required for the propagation of feature annotation.</text>
</comment>
<keyword evidence="2" id="KW-0879">Wnt signaling pathway</keyword>
<dbReference type="Gene3D" id="2.60.120.290">
    <property type="entry name" value="Spermadhesin, CUB domain"/>
    <property type="match status" value="1"/>
</dbReference>